<accession>A0A517RIH9</accession>
<evidence type="ECO:0000313" key="5">
    <source>
        <dbReference type="EMBL" id="QDT43670.1"/>
    </source>
</evidence>
<dbReference type="Gene3D" id="1.10.4040.10">
    <property type="entry name" value="Penicillinase repressor domain"/>
    <property type="match status" value="1"/>
</dbReference>
<evidence type="ECO:0000256" key="3">
    <source>
        <dbReference type="ARBA" id="ARBA00023125"/>
    </source>
</evidence>
<organism evidence="5 6">
    <name type="scientific">Gimesia alba</name>
    <dbReference type="NCBI Taxonomy" id="2527973"/>
    <lineage>
        <taxon>Bacteria</taxon>
        <taxon>Pseudomonadati</taxon>
        <taxon>Planctomycetota</taxon>
        <taxon>Planctomycetia</taxon>
        <taxon>Planctomycetales</taxon>
        <taxon>Planctomycetaceae</taxon>
        <taxon>Gimesia</taxon>
    </lineage>
</organism>
<proteinExistence type="inferred from homology"/>
<keyword evidence="4" id="KW-0804">Transcription</keyword>
<dbReference type="Proteomes" id="UP000317171">
    <property type="component" value="Chromosome"/>
</dbReference>
<keyword evidence="2" id="KW-0805">Transcription regulation</keyword>
<evidence type="ECO:0000256" key="1">
    <source>
        <dbReference type="ARBA" id="ARBA00011046"/>
    </source>
</evidence>
<evidence type="ECO:0000256" key="2">
    <source>
        <dbReference type="ARBA" id="ARBA00023015"/>
    </source>
</evidence>
<sequence length="134" mass="15193">MGKKKKSEKPSTAMTDVEWVIMNVVWEHEPCAAGTVQEVLAETHAWAYSTVKTTMDRMVVKGQLTRKSIRNLNLFSSAISPENAKRGELKRLLSRAFDGALTPMLQFIVDEEELSAEEIQQLRKLISRADRKSE</sequence>
<keyword evidence="6" id="KW-1185">Reference proteome</keyword>
<dbReference type="RefSeq" id="WP_198000001.1">
    <property type="nucleotide sequence ID" value="NZ_CP036269.1"/>
</dbReference>
<dbReference type="KEGG" id="gaz:Pan241w_37720"/>
<dbReference type="GO" id="GO:0003677">
    <property type="term" value="F:DNA binding"/>
    <property type="evidence" value="ECO:0007669"/>
    <property type="project" value="UniProtKB-KW"/>
</dbReference>
<evidence type="ECO:0000256" key="4">
    <source>
        <dbReference type="ARBA" id="ARBA00023163"/>
    </source>
</evidence>
<dbReference type="Pfam" id="PF03965">
    <property type="entry name" value="Penicillinase_R"/>
    <property type="match status" value="1"/>
</dbReference>
<dbReference type="SUPFAM" id="SSF46785">
    <property type="entry name" value="Winged helix' DNA-binding domain"/>
    <property type="match status" value="1"/>
</dbReference>
<dbReference type="GO" id="GO:0045892">
    <property type="term" value="P:negative regulation of DNA-templated transcription"/>
    <property type="evidence" value="ECO:0007669"/>
    <property type="project" value="InterPro"/>
</dbReference>
<evidence type="ECO:0000313" key="6">
    <source>
        <dbReference type="Proteomes" id="UP000317171"/>
    </source>
</evidence>
<protein>
    <submittedName>
        <fullName evidence="5">Methicillin resistance regulatory protein MecI</fullName>
    </submittedName>
</protein>
<reference evidence="5 6" key="1">
    <citation type="submission" date="2019-02" db="EMBL/GenBank/DDBJ databases">
        <title>Deep-cultivation of Planctomycetes and their phenomic and genomic characterization uncovers novel biology.</title>
        <authorList>
            <person name="Wiegand S."/>
            <person name="Jogler M."/>
            <person name="Boedeker C."/>
            <person name="Pinto D."/>
            <person name="Vollmers J."/>
            <person name="Rivas-Marin E."/>
            <person name="Kohn T."/>
            <person name="Peeters S.H."/>
            <person name="Heuer A."/>
            <person name="Rast P."/>
            <person name="Oberbeckmann S."/>
            <person name="Bunk B."/>
            <person name="Jeske O."/>
            <person name="Meyerdierks A."/>
            <person name="Storesund J.E."/>
            <person name="Kallscheuer N."/>
            <person name="Luecker S."/>
            <person name="Lage O.M."/>
            <person name="Pohl T."/>
            <person name="Merkel B.J."/>
            <person name="Hornburger P."/>
            <person name="Mueller R.-W."/>
            <person name="Bruemmer F."/>
            <person name="Labrenz M."/>
            <person name="Spormann A.M."/>
            <person name="Op den Camp H."/>
            <person name="Overmann J."/>
            <person name="Amann R."/>
            <person name="Jetten M.S.M."/>
            <person name="Mascher T."/>
            <person name="Medema M.H."/>
            <person name="Devos D.P."/>
            <person name="Kaster A.-K."/>
            <person name="Ovreas L."/>
            <person name="Rohde M."/>
            <person name="Galperin M.Y."/>
            <person name="Jogler C."/>
        </authorList>
    </citation>
    <scope>NUCLEOTIDE SEQUENCE [LARGE SCALE GENOMIC DNA]</scope>
    <source>
        <strain evidence="5 6">Pan241w</strain>
    </source>
</reference>
<dbReference type="PIRSF" id="PIRSF019455">
    <property type="entry name" value="CopR_AtkY"/>
    <property type="match status" value="1"/>
</dbReference>
<comment type="similarity">
    <text evidence="1">Belongs to the BlaI transcriptional regulatory family.</text>
</comment>
<gene>
    <name evidence="5" type="primary">mecI_2</name>
    <name evidence="5" type="ORF">Pan241w_37720</name>
</gene>
<dbReference type="Gene3D" id="1.10.10.10">
    <property type="entry name" value="Winged helix-like DNA-binding domain superfamily/Winged helix DNA-binding domain"/>
    <property type="match status" value="1"/>
</dbReference>
<dbReference type="AlphaFoldDB" id="A0A517RIH9"/>
<dbReference type="InterPro" id="IPR036390">
    <property type="entry name" value="WH_DNA-bd_sf"/>
</dbReference>
<dbReference type="InterPro" id="IPR005650">
    <property type="entry name" value="BlaI_family"/>
</dbReference>
<dbReference type="EMBL" id="CP036269">
    <property type="protein sequence ID" value="QDT43670.1"/>
    <property type="molecule type" value="Genomic_DNA"/>
</dbReference>
<keyword evidence="3" id="KW-0238">DNA-binding</keyword>
<name>A0A517RIH9_9PLAN</name>
<dbReference type="InterPro" id="IPR036388">
    <property type="entry name" value="WH-like_DNA-bd_sf"/>
</dbReference>